<dbReference type="Proteomes" id="UP000037146">
    <property type="component" value="Unassembled WGS sequence"/>
</dbReference>
<dbReference type="InterPro" id="IPR018644">
    <property type="entry name" value="DUF2071"/>
</dbReference>
<dbReference type="InterPro" id="IPR023375">
    <property type="entry name" value="ADC_dom_sf"/>
</dbReference>
<evidence type="ECO:0000313" key="1">
    <source>
        <dbReference type="EMBL" id="KMY48906.1"/>
    </source>
</evidence>
<comment type="caution">
    <text evidence="1">The sequence shown here is derived from an EMBL/GenBank/DDBJ whole genome shotgun (WGS) entry which is preliminary data.</text>
</comment>
<dbReference type="SUPFAM" id="SSF160104">
    <property type="entry name" value="Acetoacetate decarboxylase-like"/>
    <property type="match status" value="1"/>
</dbReference>
<sequence length="252" mass="29585">MHVEFMQLDHRPFSLPSSPWLLSQVWEDLLFMHYPIAPNVLRNYVPRELELDVYQNKAWMTIIPFRVTKMKGRGFPPLPLLNAYLELNVRTYVTYKGIPGIYFFSLDANHPLFVIGARISVGLPYKHAQMKFQQLNNGFQFKSERHLDKSISEKIDLTYKPGDVLFETLPGSLDHWLLERYCMYSFQGKKLLRGDIHHDKWKVSKAKVTTLINTMASFLPVDNIAKIPSLLHYSNRRRVFIYPPKKVGERMK</sequence>
<dbReference type="Pfam" id="PF09844">
    <property type="entry name" value="DUF2071"/>
    <property type="match status" value="1"/>
</dbReference>
<gene>
    <name evidence="1" type="ORF">AC625_04800</name>
</gene>
<dbReference type="PANTHER" id="PTHR39186">
    <property type="entry name" value="DUF2071 FAMILY PROTEIN"/>
    <property type="match status" value="1"/>
</dbReference>
<dbReference type="OrthoDB" id="150993at2"/>
<dbReference type="Gene3D" id="2.40.400.10">
    <property type="entry name" value="Acetoacetate decarboxylase-like"/>
    <property type="match status" value="1"/>
</dbReference>
<accession>A0A0K9GQM5</accession>
<proteinExistence type="predicted"/>
<reference evidence="2" key="1">
    <citation type="submission" date="2015-07" db="EMBL/GenBank/DDBJ databases">
        <title>Genome sequencing project for genomic taxonomy and phylogenomics of Bacillus-like bacteria.</title>
        <authorList>
            <person name="Liu B."/>
            <person name="Wang J."/>
            <person name="Zhu Y."/>
            <person name="Liu G."/>
            <person name="Chen Q."/>
            <person name="Chen Z."/>
            <person name="Lan J."/>
            <person name="Che J."/>
            <person name="Ge C."/>
            <person name="Shi H."/>
            <person name="Pan Z."/>
            <person name="Liu X."/>
        </authorList>
    </citation>
    <scope>NUCLEOTIDE SEQUENCE [LARGE SCALE GENOMIC DNA]</scope>
    <source>
        <strain evidence="2">FJAT-27997</strain>
    </source>
</reference>
<keyword evidence="2" id="KW-1185">Reference proteome</keyword>
<name>A0A0K9GQM5_9BACI</name>
<protein>
    <recommendedName>
        <fullName evidence="3">DUF2071 domain-containing protein</fullName>
    </recommendedName>
</protein>
<dbReference type="PATRIC" id="fig|1679170.3.peg.1020"/>
<evidence type="ECO:0008006" key="3">
    <source>
        <dbReference type="Google" id="ProtNLM"/>
    </source>
</evidence>
<organism evidence="1 2">
    <name type="scientific">Peribacillus loiseleuriae</name>
    <dbReference type="NCBI Taxonomy" id="1679170"/>
    <lineage>
        <taxon>Bacteria</taxon>
        <taxon>Bacillati</taxon>
        <taxon>Bacillota</taxon>
        <taxon>Bacilli</taxon>
        <taxon>Bacillales</taxon>
        <taxon>Bacillaceae</taxon>
        <taxon>Peribacillus</taxon>
    </lineage>
</organism>
<evidence type="ECO:0000313" key="2">
    <source>
        <dbReference type="Proteomes" id="UP000037146"/>
    </source>
</evidence>
<dbReference type="EMBL" id="LFZW01000001">
    <property type="protein sequence ID" value="KMY48906.1"/>
    <property type="molecule type" value="Genomic_DNA"/>
</dbReference>
<dbReference type="PANTHER" id="PTHR39186:SF1">
    <property type="entry name" value="DUF2071 DOMAIN-CONTAINING PROTEIN"/>
    <property type="match status" value="1"/>
</dbReference>
<dbReference type="AlphaFoldDB" id="A0A0K9GQM5"/>